<protein>
    <submittedName>
        <fullName evidence="2">Uncharacterized protein</fullName>
    </submittedName>
</protein>
<name>A0A6G1IGM6_9PLEO</name>
<dbReference type="EMBL" id="MU005623">
    <property type="protein sequence ID" value="KAF2677362.1"/>
    <property type="molecule type" value="Genomic_DNA"/>
</dbReference>
<evidence type="ECO:0000313" key="3">
    <source>
        <dbReference type="Proteomes" id="UP000799291"/>
    </source>
</evidence>
<reference evidence="2" key="1">
    <citation type="journal article" date="2020" name="Stud. Mycol.">
        <title>101 Dothideomycetes genomes: a test case for predicting lifestyles and emergence of pathogens.</title>
        <authorList>
            <person name="Haridas S."/>
            <person name="Albert R."/>
            <person name="Binder M."/>
            <person name="Bloem J."/>
            <person name="Labutti K."/>
            <person name="Salamov A."/>
            <person name="Andreopoulos B."/>
            <person name="Baker S."/>
            <person name="Barry K."/>
            <person name="Bills G."/>
            <person name="Bluhm B."/>
            <person name="Cannon C."/>
            <person name="Castanera R."/>
            <person name="Culley D."/>
            <person name="Daum C."/>
            <person name="Ezra D."/>
            <person name="Gonzalez J."/>
            <person name="Henrissat B."/>
            <person name="Kuo A."/>
            <person name="Liang C."/>
            <person name="Lipzen A."/>
            <person name="Lutzoni F."/>
            <person name="Magnuson J."/>
            <person name="Mondo S."/>
            <person name="Nolan M."/>
            <person name="Ohm R."/>
            <person name="Pangilinan J."/>
            <person name="Park H.-J."/>
            <person name="Ramirez L."/>
            <person name="Alfaro M."/>
            <person name="Sun H."/>
            <person name="Tritt A."/>
            <person name="Yoshinaga Y."/>
            <person name="Zwiers L.-H."/>
            <person name="Turgeon B."/>
            <person name="Goodwin S."/>
            <person name="Spatafora J."/>
            <person name="Crous P."/>
            <person name="Grigoriev I."/>
        </authorList>
    </citation>
    <scope>NUCLEOTIDE SEQUENCE</scope>
    <source>
        <strain evidence="2">CBS 122367</strain>
    </source>
</reference>
<evidence type="ECO:0000313" key="2">
    <source>
        <dbReference type="EMBL" id="KAF2677362.1"/>
    </source>
</evidence>
<keyword evidence="3" id="KW-1185">Reference proteome</keyword>
<gene>
    <name evidence="2" type="ORF">K458DRAFT_161886</name>
</gene>
<feature type="compositionally biased region" description="Pro residues" evidence="1">
    <location>
        <begin position="38"/>
        <end position="51"/>
    </location>
</feature>
<accession>A0A6G1IGM6</accession>
<dbReference type="Proteomes" id="UP000799291">
    <property type="component" value="Unassembled WGS sequence"/>
</dbReference>
<dbReference type="AlphaFoldDB" id="A0A6G1IGM6"/>
<feature type="region of interest" description="Disordered" evidence="1">
    <location>
        <begin position="27"/>
        <end position="51"/>
    </location>
</feature>
<evidence type="ECO:0000256" key="1">
    <source>
        <dbReference type="SAM" id="MobiDB-lite"/>
    </source>
</evidence>
<proteinExistence type="predicted"/>
<sequence>MYRKSILQTFRQWNFLDINPRLPTDPNSLTSSHRLIPLSPPQPPLANPSPPYQAQLNLPKPRSDPLATHFHPRRTSARLARPVALFLGNSDIKDNVFRGRAGLAADDMQVFGWMFLRTSVDIGICLSLQGCKLGEVQGVEEGSEGRPGGESMEKL</sequence>
<organism evidence="2 3">
    <name type="scientific">Lentithecium fluviatile CBS 122367</name>
    <dbReference type="NCBI Taxonomy" id="1168545"/>
    <lineage>
        <taxon>Eukaryota</taxon>
        <taxon>Fungi</taxon>
        <taxon>Dikarya</taxon>
        <taxon>Ascomycota</taxon>
        <taxon>Pezizomycotina</taxon>
        <taxon>Dothideomycetes</taxon>
        <taxon>Pleosporomycetidae</taxon>
        <taxon>Pleosporales</taxon>
        <taxon>Massarineae</taxon>
        <taxon>Lentitheciaceae</taxon>
        <taxon>Lentithecium</taxon>
    </lineage>
</organism>